<dbReference type="EMBL" id="CP021417">
    <property type="protein sequence ID" value="ARU45896.1"/>
    <property type="molecule type" value="Genomic_DNA"/>
</dbReference>
<dbReference type="InterPro" id="IPR013762">
    <property type="entry name" value="Integrase-like_cat_sf"/>
</dbReference>
<keyword evidence="3" id="KW-1185">Reference proteome</keyword>
<dbReference type="Gene3D" id="1.10.443.10">
    <property type="entry name" value="Intergrase catalytic core"/>
    <property type="match status" value="1"/>
</dbReference>
<dbReference type="SUPFAM" id="SSF56349">
    <property type="entry name" value="DNA breaking-rejoining enzymes"/>
    <property type="match status" value="1"/>
</dbReference>
<dbReference type="Proteomes" id="UP000195652">
    <property type="component" value="Chromosome"/>
</dbReference>
<sequence>MHGVLLREVNDGYTPTPLEGLNPLLMRGYRGAVDVVEQVSPDGGRMAVTAPKMGKARRIYLSPLLYPAWDRDAQRPLRDLLADPHNGILRSAEFDVFDATAREGILWDMTEVDALLLWRAGFTPIAYLLHDRLREMWIECDRDVRVFWDALLFPTRNPPRNRGPGVAFPARWPFATQIPHGTYQSPTNLTGRYVSPLYDYVSDVLHVWPGYKGTTRRGWSHHHLRHYAVSQWLSRGVPVPLVTQQAGHAHEAFTLSRYGWAVTDALPEKGFEP</sequence>
<dbReference type="KEGG" id="csil:CBE74_04605"/>
<dbReference type="GeneID" id="75007540"/>
<proteinExistence type="predicted"/>
<evidence type="ECO:0008006" key="4">
    <source>
        <dbReference type="Google" id="ProtNLM"/>
    </source>
</evidence>
<dbReference type="OrthoDB" id="9803188at2"/>
<reference evidence="2 3" key="4">
    <citation type="journal article" date="2020" name="PLoS ONE">
        <title>Taxonomic classification of strain PO100/5 shows a broader geographic distribution and genetic markers of the recently described Corynebacterium silvaticum.</title>
        <authorList>
            <person name="Viana M.V.C."/>
            <person name="Profeta R."/>
            <person name="da Silva A.L."/>
            <person name="Hurtado R."/>
            <person name="Cerqueira J.C."/>
            <person name="Ribeiro B.F.S."/>
            <person name="Almeida M.O."/>
            <person name="Morais-Rodrigues F."/>
            <person name="Soares S.C."/>
            <person name="Oliveira M."/>
            <person name="Tavares L."/>
            <person name="Figueiredo H."/>
            <person name="Wattam A.R."/>
            <person name="Barh D."/>
            <person name="Ghosh P."/>
            <person name="Silva A."/>
            <person name="Azevedo V."/>
        </authorList>
    </citation>
    <scope>NUCLEOTIDE SEQUENCE [LARGE SCALE GENOMIC DNA]</scope>
    <source>
        <strain evidence="2 3">PO100/5</strain>
    </source>
</reference>
<reference evidence="2 3" key="3">
    <citation type="journal article" date="2020" name="Int. J. Syst. Evol. Microbiol.">
        <title>Corynebacterium silvaticum sp. nov., a unique group of NTTB corynebacteria in wild boar and roe deer.</title>
        <authorList>
            <person name="Dangel A."/>
            <person name="Berger A."/>
            <person name="Rau J."/>
            <person name="Eisenberg T."/>
            <person name="Kampfer P."/>
            <person name="Margos G."/>
            <person name="Contzen M."/>
            <person name="Busse H.J."/>
            <person name="Konrad R."/>
            <person name="Peters M."/>
            <person name="Sting R."/>
            <person name="Sing A."/>
        </authorList>
    </citation>
    <scope>NUCLEOTIDE SEQUENCE [LARGE SCALE GENOMIC DNA]</scope>
    <source>
        <strain evidence="2 3">PO100/5</strain>
    </source>
</reference>
<dbReference type="GO" id="GO:0006310">
    <property type="term" value="P:DNA recombination"/>
    <property type="evidence" value="ECO:0007669"/>
    <property type="project" value="UniProtKB-KW"/>
</dbReference>
<evidence type="ECO:0000313" key="3">
    <source>
        <dbReference type="Proteomes" id="UP000195652"/>
    </source>
</evidence>
<dbReference type="GO" id="GO:0015074">
    <property type="term" value="P:DNA integration"/>
    <property type="evidence" value="ECO:0007669"/>
    <property type="project" value="InterPro"/>
</dbReference>
<dbReference type="InterPro" id="IPR011010">
    <property type="entry name" value="DNA_brk_join_enz"/>
</dbReference>
<dbReference type="RefSeq" id="WP_087453727.1">
    <property type="nucleotide sequence ID" value="NZ_CP021417.2"/>
</dbReference>
<name>A0A7Y4P9E2_9CORY</name>
<evidence type="ECO:0000313" key="2">
    <source>
        <dbReference type="EMBL" id="ARU45896.1"/>
    </source>
</evidence>
<organism evidence="2 3">
    <name type="scientific">Corynebacterium silvaticum</name>
    <dbReference type="NCBI Taxonomy" id="2320431"/>
    <lineage>
        <taxon>Bacteria</taxon>
        <taxon>Bacillati</taxon>
        <taxon>Actinomycetota</taxon>
        <taxon>Actinomycetes</taxon>
        <taxon>Mycobacteriales</taxon>
        <taxon>Corynebacteriaceae</taxon>
        <taxon>Corynebacterium</taxon>
    </lineage>
</organism>
<protein>
    <recommendedName>
        <fullName evidence="4">Tyr recombinase domain-containing protein</fullName>
    </recommendedName>
</protein>
<evidence type="ECO:0000256" key="1">
    <source>
        <dbReference type="ARBA" id="ARBA00023172"/>
    </source>
</evidence>
<gene>
    <name evidence="2" type="ORF">CBE74_04605</name>
</gene>
<accession>A0A7Y4P9E2</accession>
<reference evidence="2 3" key="2">
    <citation type="journal article" date="2020" name="Antonie Van Leeuwenhoek">
        <title>Phylogenomic characterisation of a novel corynebacterial species pathogenic to animals.</title>
        <authorList>
            <person name="Moller J."/>
            <person name="Musella L."/>
            <person name="Melnikov V."/>
            <person name="Geissdorfer W."/>
            <person name="Burkovski A."/>
            <person name="Sangal V."/>
        </authorList>
    </citation>
    <scope>NUCLEOTIDE SEQUENCE [LARGE SCALE GENOMIC DNA]</scope>
    <source>
        <strain evidence="2 3">PO100/5</strain>
    </source>
</reference>
<dbReference type="AlphaFoldDB" id="A0A7Y4P9E2"/>
<reference evidence="2 3" key="1">
    <citation type="journal article" date="2014" name="BMC Vet. Res.">
        <title>First report of Corynebacterium pseudotuberculosis from caseous lymphadenitis lesions in Black Alentejano pig (Sus scrofa domesticus).</title>
        <authorList>
            <person name="Oliveira M."/>
            <person name="Barroco C."/>
            <person name="Mottola C."/>
            <person name="Santos R."/>
            <person name="Lemsaddek A."/>
            <person name="Tavares L."/>
            <person name="Semedo-Lemsaddek T."/>
        </authorList>
    </citation>
    <scope>NUCLEOTIDE SEQUENCE [LARGE SCALE GENOMIC DNA]</scope>
    <source>
        <strain evidence="2 3">PO100/5</strain>
    </source>
</reference>
<dbReference type="GO" id="GO:0003677">
    <property type="term" value="F:DNA binding"/>
    <property type="evidence" value="ECO:0007669"/>
    <property type="project" value="InterPro"/>
</dbReference>
<keyword evidence="1" id="KW-0233">DNA recombination</keyword>